<dbReference type="RefSeq" id="WP_086086062.1">
    <property type="nucleotide sequence ID" value="NZ_CP021112.1"/>
</dbReference>
<comment type="cofactor">
    <cofactor evidence="2">
        <name>Mg(2+)</name>
        <dbReference type="ChEBI" id="CHEBI:18420"/>
    </cofactor>
</comment>
<keyword evidence="6" id="KW-0464">Manganese</keyword>
<dbReference type="InterPro" id="IPR045121">
    <property type="entry name" value="CoAse"/>
</dbReference>
<dbReference type="PANTHER" id="PTHR12992">
    <property type="entry name" value="NUDIX HYDROLASE"/>
    <property type="match status" value="1"/>
</dbReference>
<evidence type="ECO:0000256" key="6">
    <source>
        <dbReference type="ARBA" id="ARBA00023211"/>
    </source>
</evidence>
<keyword evidence="8" id="KW-1185">Reference proteome</keyword>
<sequence>MTPASAPSRDIPHSDFFDRARRVLTLKEPVGLSDPDAVPSRGDHDLDPVSKAMAAVRPIKPAAVLIPIVDRNEPMVLLTQRTAHLPQHAGQISFPGGKIDPTDATPLAAALREADEEIGLAADVIDPIGYLDVYMTTLGYRIVPVVARVRPEFSLTLNPGEVDDAFEVPLSFMMEAANHQTHSREWQGLMRTYYAIPFGERYIWGVTAGIFRNLYERIYGA</sequence>
<dbReference type="CDD" id="cd03426">
    <property type="entry name" value="NUDIX_CoAse_Nudt7"/>
    <property type="match status" value="1"/>
</dbReference>
<dbReference type="STRING" id="1235591.CAK95_00605"/>
<dbReference type="GO" id="GO:0010945">
    <property type="term" value="F:coenzyme A diphosphatase activity"/>
    <property type="evidence" value="ECO:0007669"/>
    <property type="project" value="InterPro"/>
</dbReference>
<dbReference type="Proteomes" id="UP000194137">
    <property type="component" value="Chromosome"/>
</dbReference>
<protein>
    <submittedName>
        <fullName evidence="7">CoA pyrophosphatase</fullName>
    </submittedName>
</protein>
<evidence type="ECO:0000256" key="1">
    <source>
        <dbReference type="ARBA" id="ARBA00001936"/>
    </source>
</evidence>
<dbReference type="NCBIfam" id="NF007980">
    <property type="entry name" value="PRK10707.1"/>
    <property type="match status" value="1"/>
</dbReference>
<dbReference type="InterPro" id="IPR000086">
    <property type="entry name" value="NUDIX_hydrolase_dom"/>
</dbReference>
<dbReference type="GO" id="GO:0046872">
    <property type="term" value="F:metal ion binding"/>
    <property type="evidence" value="ECO:0007669"/>
    <property type="project" value="UniProtKB-KW"/>
</dbReference>
<evidence type="ECO:0000256" key="2">
    <source>
        <dbReference type="ARBA" id="ARBA00001946"/>
    </source>
</evidence>
<name>A0A1W6ZK91_9HYPH</name>
<evidence type="ECO:0000256" key="4">
    <source>
        <dbReference type="ARBA" id="ARBA00022801"/>
    </source>
</evidence>
<dbReference type="Pfam" id="PF00293">
    <property type="entry name" value="NUDIX"/>
    <property type="match status" value="1"/>
</dbReference>
<keyword evidence="3" id="KW-0479">Metal-binding</keyword>
<organism evidence="7 8">
    <name type="scientific">Pseudorhodoplanes sinuspersici</name>
    <dbReference type="NCBI Taxonomy" id="1235591"/>
    <lineage>
        <taxon>Bacteria</taxon>
        <taxon>Pseudomonadati</taxon>
        <taxon>Pseudomonadota</taxon>
        <taxon>Alphaproteobacteria</taxon>
        <taxon>Hyphomicrobiales</taxon>
        <taxon>Pseudorhodoplanes</taxon>
    </lineage>
</organism>
<dbReference type="PANTHER" id="PTHR12992:SF11">
    <property type="entry name" value="MITOCHONDRIAL COENZYME A DIPHOSPHATASE NUDT8"/>
    <property type="match status" value="1"/>
</dbReference>
<dbReference type="OrthoDB" id="9802805at2"/>
<evidence type="ECO:0000256" key="3">
    <source>
        <dbReference type="ARBA" id="ARBA00022723"/>
    </source>
</evidence>
<accession>A0A1W6ZK91</accession>
<evidence type="ECO:0000313" key="7">
    <source>
        <dbReference type="EMBL" id="ARP97742.1"/>
    </source>
</evidence>
<comment type="cofactor">
    <cofactor evidence="1">
        <name>Mn(2+)</name>
        <dbReference type="ChEBI" id="CHEBI:29035"/>
    </cofactor>
</comment>
<proteinExistence type="predicted"/>
<dbReference type="Gene3D" id="3.90.79.10">
    <property type="entry name" value="Nucleoside Triphosphate Pyrophosphohydrolase"/>
    <property type="match status" value="1"/>
</dbReference>
<reference evidence="7 8" key="1">
    <citation type="submission" date="2017-05" db="EMBL/GenBank/DDBJ databases">
        <title>Full genome sequence of Pseudorhodoplanes sinuspersici.</title>
        <authorList>
            <person name="Dastgheib S.M.M."/>
            <person name="Shavandi M."/>
            <person name="Tirandaz H."/>
        </authorList>
    </citation>
    <scope>NUCLEOTIDE SEQUENCE [LARGE SCALE GENOMIC DNA]</scope>
    <source>
        <strain evidence="7 8">RIPI110</strain>
    </source>
</reference>
<dbReference type="AlphaFoldDB" id="A0A1W6ZK91"/>
<keyword evidence="4" id="KW-0378">Hydrolase</keyword>
<gene>
    <name evidence="7" type="ORF">CAK95_00605</name>
</gene>
<evidence type="ECO:0000256" key="5">
    <source>
        <dbReference type="ARBA" id="ARBA00022842"/>
    </source>
</evidence>
<dbReference type="SUPFAM" id="SSF55811">
    <property type="entry name" value="Nudix"/>
    <property type="match status" value="1"/>
</dbReference>
<evidence type="ECO:0000313" key="8">
    <source>
        <dbReference type="Proteomes" id="UP000194137"/>
    </source>
</evidence>
<dbReference type="InterPro" id="IPR015797">
    <property type="entry name" value="NUDIX_hydrolase-like_dom_sf"/>
</dbReference>
<keyword evidence="5" id="KW-0460">Magnesium</keyword>
<dbReference type="PROSITE" id="PS51462">
    <property type="entry name" value="NUDIX"/>
    <property type="match status" value="1"/>
</dbReference>
<dbReference type="KEGG" id="psin:CAK95_00605"/>
<dbReference type="EMBL" id="CP021112">
    <property type="protein sequence ID" value="ARP97742.1"/>
    <property type="molecule type" value="Genomic_DNA"/>
</dbReference>